<dbReference type="RefSeq" id="WP_274200667.1">
    <property type="nucleotide sequence ID" value="NZ_JAQZAO010000005.1"/>
</dbReference>
<feature type="compositionally biased region" description="Basic and acidic residues" evidence="1">
    <location>
        <begin position="36"/>
        <end position="61"/>
    </location>
</feature>
<evidence type="ECO:0008006" key="4">
    <source>
        <dbReference type="Google" id="ProtNLM"/>
    </source>
</evidence>
<feature type="region of interest" description="Disordered" evidence="1">
    <location>
        <begin position="179"/>
        <end position="210"/>
    </location>
</feature>
<evidence type="ECO:0000313" key="2">
    <source>
        <dbReference type="EMBL" id="MDD7966133.1"/>
    </source>
</evidence>
<evidence type="ECO:0000256" key="1">
    <source>
        <dbReference type="SAM" id="MobiDB-lite"/>
    </source>
</evidence>
<feature type="region of interest" description="Disordered" evidence="1">
    <location>
        <begin position="1"/>
        <end position="156"/>
    </location>
</feature>
<name>A0ABT5STG3_9PSEU</name>
<proteinExistence type="predicted"/>
<feature type="compositionally biased region" description="Basic and acidic residues" evidence="1">
    <location>
        <begin position="100"/>
        <end position="109"/>
    </location>
</feature>
<feature type="compositionally biased region" description="Acidic residues" evidence="1">
    <location>
        <begin position="79"/>
        <end position="99"/>
    </location>
</feature>
<protein>
    <recommendedName>
        <fullName evidence="4">DUF5709 domain-containing protein</fullName>
    </recommendedName>
</protein>
<comment type="caution">
    <text evidence="2">The sequence shown here is derived from an EMBL/GenBank/DDBJ whole genome shotgun (WGS) entry which is preliminary data.</text>
</comment>
<keyword evidence="3" id="KW-1185">Reference proteome</keyword>
<dbReference type="EMBL" id="JAQZAO010000005">
    <property type="protein sequence ID" value="MDD7966133.1"/>
    <property type="molecule type" value="Genomic_DNA"/>
</dbReference>
<feature type="compositionally biased region" description="Acidic residues" evidence="1">
    <location>
        <begin position="199"/>
        <end position="210"/>
    </location>
</feature>
<reference evidence="2 3" key="1">
    <citation type="submission" date="2023-02" db="EMBL/GenBank/DDBJ databases">
        <title>Genome sequencing required for Actinomycetospora new species description.</title>
        <authorList>
            <person name="Saimee Y."/>
            <person name="Duangmal K."/>
        </authorList>
    </citation>
    <scope>NUCLEOTIDE SEQUENCE [LARGE SCALE GENOMIC DNA]</scope>
    <source>
        <strain evidence="2 3">DW7H6</strain>
    </source>
</reference>
<sequence length="210" mass="23030">MTRALGEASAQYLAEQHAADEPEPAVTAEEWLALDRAARREDDVHRDITVIDVDERPRSDEQCIEADYGNSHRPGELDRGEDDVQEDDPDAGEPGDESTTDDRSNRDDVPLAETDVPDIRDTADGTPSGVDEDSIHAPDTDEVGAAAARAHEAAAELRNREALEARHEADERAQQLAAWHEEDQPAAEETLDVSHDQDIADSDDYVDAEV</sequence>
<gene>
    <name evidence="2" type="ORF">PGB27_12360</name>
</gene>
<accession>A0ABT5STG3</accession>
<evidence type="ECO:0000313" key="3">
    <source>
        <dbReference type="Proteomes" id="UP001300763"/>
    </source>
</evidence>
<organism evidence="2 3">
    <name type="scientific">Actinomycetospora lemnae</name>
    <dbReference type="NCBI Taxonomy" id="3019891"/>
    <lineage>
        <taxon>Bacteria</taxon>
        <taxon>Bacillati</taxon>
        <taxon>Actinomycetota</taxon>
        <taxon>Actinomycetes</taxon>
        <taxon>Pseudonocardiales</taxon>
        <taxon>Pseudonocardiaceae</taxon>
        <taxon>Actinomycetospora</taxon>
    </lineage>
</organism>
<dbReference type="Proteomes" id="UP001300763">
    <property type="component" value="Unassembled WGS sequence"/>
</dbReference>